<dbReference type="Proteomes" id="UP000824264">
    <property type="component" value="Unassembled WGS sequence"/>
</dbReference>
<dbReference type="InterPro" id="IPR051555">
    <property type="entry name" value="FDH_Electron_Transfer_Unit"/>
</dbReference>
<dbReference type="PANTHER" id="PTHR43545">
    <property type="entry name" value="FORMATE DEHYDROGENASE, NITRATE-INDUCIBLE, IRON-SULFUR SUBUNIT"/>
    <property type="match status" value="1"/>
</dbReference>
<comment type="subcellular location">
    <subcellularLocation>
        <location evidence="1">Cell envelope</location>
    </subcellularLocation>
</comment>
<evidence type="ECO:0000313" key="8">
    <source>
        <dbReference type="EMBL" id="HIW79083.1"/>
    </source>
</evidence>
<comment type="caution">
    <text evidence="8">The sequence shown here is derived from an EMBL/GenBank/DDBJ whole genome shotgun (WGS) entry which is preliminary data.</text>
</comment>
<dbReference type="InterPro" id="IPR017896">
    <property type="entry name" value="4Fe4S_Fe-S-bd"/>
</dbReference>
<dbReference type="GO" id="GO:0030313">
    <property type="term" value="C:cell envelope"/>
    <property type="evidence" value="ECO:0007669"/>
    <property type="project" value="UniProtKB-SubCell"/>
</dbReference>
<reference evidence="8" key="1">
    <citation type="journal article" date="2021" name="PeerJ">
        <title>Extensive microbial diversity within the chicken gut microbiome revealed by metagenomics and culture.</title>
        <authorList>
            <person name="Gilroy R."/>
            <person name="Ravi A."/>
            <person name="Getino M."/>
            <person name="Pursley I."/>
            <person name="Horton D.L."/>
            <person name="Alikhan N.F."/>
            <person name="Baker D."/>
            <person name="Gharbi K."/>
            <person name="Hall N."/>
            <person name="Watson M."/>
            <person name="Adriaenssens E.M."/>
            <person name="Foster-Nyarko E."/>
            <person name="Jarju S."/>
            <person name="Secka A."/>
            <person name="Antonio M."/>
            <person name="Oren A."/>
            <person name="Chaudhuri R.R."/>
            <person name="La Ragione R."/>
            <person name="Hildebrand F."/>
            <person name="Pallen M.J."/>
        </authorList>
    </citation>
    <scope>NUCLEOTIDE SEQUENCE</scope>
    <source>
        <strain evidence="8">ChiSxjej5B17-1746</strain>
    </source>
</reference>
<evidence type="ECO:0000313" key="9">
    <source>
        <dbReference type="Proteomes" id="UP000824264"/>
    </source>
</evidence>
<dbReference type="SUPFAM" id="SSF54862">
    <property type="entry name" value="4Fe-4S ferredoxins"/>
    <property type="match status" value="1"/>
</dbReference>
<name>A0A9D1R077_9BACT</name>
<keyword evidence="6" id="KW-0411">Iron-sulfur</keyword>
<reference evidence="8" key="2">
    <citation type="submission" date="2021-04" db="EMBL/GenBank/DDBJ databases">
        <authorList>
            <person name="Gilroy R."/>
        </authorList>
    </citation>
    <scope>NUCLEOTIDE SEQUENCE</scope>
    <source>
        <strain evidence="8">ChiSxjej5B17-1746</strain>
    </source>
</reference>
<keyword evidence="3" id="KW-0479">Metal-binding</keyword>
<organism evidence="8 9">
    <name type="scientific">Candidatus Bilophila faecipullorum</name>
    <dbReference type="NCBI Taxonomy" id="2838482"/>
    <lineage>
        <taxon>Bacteria</taxon>
        <taxon>Pseudomonadati</taxon>
        <taxon>Thermodesulfobacteriota</taxon>
        <taxon>Desulfovibrionia</taxon>
        <taxon>Desulfovibrionales</taxon>
        <taxon>Desulfovibrionaceae</taxon>
        <taxon>Bilophila</taxon>
    </lineage>
</organism>
<gene>
    <name evidence="8" type="ORF">H9874_08065</name>
</gene>
<feature type="domain" description="4Fe-4S ferredoxin-type" evidence="7">
    <location>
        <begin position="3"/>
        <end position="33"/>
    </location>
</feature>
<protein>
    <submittedName>
        <fullName evidence="8">Formate dehydrogenase</fullName>
    </submittedName>
</protein>
<dbReference type="EMBL" id="DXGI01000310">
    <property type="protein sequence ID" value="HIW79083.1"/>
    <property type="molecule type" value="Genomic_DNA"/>
</dbReference>
<dbReference type="Pfam" id="PF13247">
    <property type="entry name" value="Fer4_11"/>
    <property type="match status" value="1"/>
</dbReference>
<dbReference type="GO" id="GO:0051539">
    <property type="term" value="F:4 iron, 4 sulfur cluster binding"/>
    <property type="evidence" value="ECO:0007669"/>
    <property type="project" value="UniProtKB-KW"/>
</dbReference>
<evidence type="ECO:0000256" key="5">
    <source>
        <dbReference type="ARBA" id="ARBA00023004"/>
    </source>
</evidence>
<dbReference type="GO" id="GO:0046872">
    <property type="term" value="F:metal ion binding"/>
    <property type="evidence" value="ECO:0007669"/>
    <property type="project" value="UniProtKB-KW"/>
</dbReference>
<evidence type="ECO:0000256" key="2">
    <source>
        <dbReference type="ARBA" id="ARBA00022485"/>
    </source>
</evidence>
<evidence type="ECO:0000256" key="3">
    <source>
        <dbReference type="ARBA" id="ARBA00022723"/>
    </source>
</evidence>
<keyword evidence="5" id="KW-0408">Iron</keyword>
<dbReference type="Gene3D" id="3.30.70.20">
    <property type="match status" value="2"/>
</dbReference>
<keyword evidence="2" id="KW-0004">4Fe-4S</keyword>
<evidence type="ECO:0000256" key="4">
    <source>
        <dbReference type="ARBA" id="ARBA00022737"/>
    </source>
</evidence>
<evidence type="ECO:0000259" key="7">
    <source>
        <dbReference type="PROSITE" id="PS51379"/>
    </source>
</evidence>
<dbReference type="PANTHER" id="PTHR43545:SF4">
    <property type="entry name" value="IRON-SULFUR PROTEIN"/>
    <property type="match status" value="1"/>
</dbReference>
<evidence type="ECO:0000256" key="6">
    <source>
        <dbReference type="ARBA" id="ARBA00023014"/>
    </source>
</evidence>
<evidence type="ECO:0000256" key="1">
    <source>
        <dbReference type="ARBA" id="ARBA00004196"/>
    </source>
</evidence>
<proteinExistence type="predicted"/>
<dbReference type="AlphaFoldDB" id="A0A9D1R077"/>
<accession>A0A9D1R077</accession>
<dbReference type="PROSITE" id="PS51379">
    <property type="entry name" value="4FE4S_FER_2"/>
    <property type="match status" value="1"/>
</dbReference>
<keyword evidence="4" id="KW-0677">Repeat</keyword>
<sequence length="234" mass="26317">MAKAFFVDLTRCTGCRGCQIACKQWKNLPAEATVNRGHHTNPPDLSSVTYKTVHMREVGEGKDFRMIFFPEQCRHCELAPCMTASTVDGAIIQDEETGAVVFTELTAQLDAKAVRDACPYDIPRVDPATKILHKCDFCNDRVHEGMLPACVLSCPTGCMNFGEREEMEELAETRLKELKERFPNASLGDNGTVHVIYLYAEDPNLYHKYAVFAQNDADPLTRRQLFAKLRRPVA</sequence>